<proteinExistence type="predicted"/>
<accession>A0A212LGY1</accession>
<gene>
    <name evidence="1" type="ORF">KL86PLE_40555</name>
</gene>
<dbReference type="EMBL" id="FMJD01000008">
    <property type="protein sequence ID" value="SCM76750.1"/>
    <property type="molecule type" value="Genomic_DNA"/>
</dbReference>
<name>A0A212LGY1_9HYPH</name>
<reference evidence="1" key="1">
    <citation type="submission" date="2016-08" db="EMBL/GenBank/DDBJ databases">
        <authorList>
            <person name="Seilhamer J.J."/>
        </authorList>
    </citation>
    <scope>NUCLEOTIDE SEQUENCE</scope>
    <source>
        <strain evidence="1">86</strain>
    </source>
</reference>
<organism evidence="1">
    <name type="scientific">uncultured Pleomorphomonas sp</name>
    <dbReference type="NCBI Taxonomy" id="442121"/>
    <lineage>
        <taxon>Bacteria</taxon>
        <taxon>Pseudomonadati</taxon>
        <taxon>Pseudomonadota</taxon>
        <taxon>Alphaproteobacteria</taxon>
        <taxon>Hyphomicrobiales</taxon>
        <taxon>Pleomorphomonadaceae</taxon>
        <taxon>Pleomorphomonas</taxon>
        <taxon>environmental samples</taxon>
    </lineage>
</organism>
<evidence type="ECO:0000313" key="1">
    <source>
        <dbReference type="EMBL" id="SCM76750.1"/>
    </source>
</evidence>
<dbReference type="AlphaFoldDB" id="A0A212LGY1"/>
<sequence>MAKVNTVQTGLFSLLLPHYSSLTELGLILRKSSLAEIGQCRLQKSSGGRAGERLQP</sequence>
<protein>
    <submittedName>
        <fullName evidence="1">Uncharacterized protein</fullName>
    </submittedName>
</protein>